<name>A0A5B6X0H0_9ROSI</name>
<keyword evidence="2" id="KW-1185">Reference proteome</keyword>
<sequence>MEQFQKSLLQELTLYETIRHTSNDDLFVNDDFGSDVNLEGTVIANIIARFVGLKEMIKTIVERLYGTILEINKTIVERHYGTIPEKSTTIAKRHYGITILLSKTIAERCYSITNQTNKTIVERHYGNTTGNE</sequence>
<comment type="caution">
    <text evidence="1">The sequence shown here is derived from an EMBL/GenBank/DDBJ whole genome shotgun (WGS) entry which is preliminary data.</text>
</comment>
<dbReference type="EMBL" id="SMMG02000001">
    <property type="protein sequence ID" value="KAA3487176.1"/>
    <property type="molecule type" value="Genomic_DNA"/>
</dbReference>
<accession>A0A5B6X0H0</accession>
<protein>
    <submittedName>
        <fullName evidence="1">GTP-binding protein SAR1B</fullName>
    </submittedName>
</protein>
<evidence type="ECO:0000313" key="1">
    <source>
        <dbReference type="EMBL" id="KAA3487176.1"/>
    </source>
</evidence>
<organism evidence="1 2">
    <name type="scientific">Gossypium australe</name>
    <dbReference type="NCBI Taxonomy" id="47621"/>
    <lineage>
        <taxon>Eukaryota</taxon>
        <taxon>Viridiplantae</taxon>
        <taxon>Streptophyta</taxon>
        <taxon>Embryophyta</taxon>
        <taxon>Tracheophyta</taxon>
        <taxon>Spermatophyta</taxon>
        <taxon>Magnoliopsida</taxon>
        <taxon>eudicotyledons</taxon>
        <taxon>Gunneridae</taxon>
        <taxon>Pentapetalae</taxon>
        <taxon>rosids</taxon>
        <taxon>malvids</taxon>
        <taxon>Malvales</taxon>
        <taxon>Malvaceae</taxon>
        <taxon>Malvoideae</taxon>
        <taxon>Gossypium</taxon>
    </lineage>
</organism>
<dbReference type="Proteomes" id="UP000325315">
    <property type="component" value="Unassembled WGS sequence"/>
</dbReference>
<dbReference type="AlphaFoldDB" id="A0A5B6X0H0"/>
<dbReference type="OrthoDB" id="2011769at2759"/>
<proteinExistence type="predicted"/>
<evidence type="ECO:0000313" key="2">
    <source>
        <dbReference type="Proteomes" id="UP000325315"/>
    </source>
</evidence>
<gene>
    <name evidence="1" type="primary">sar1</name>
    <name evidence="1" type="ORF">EPI10_031018</name>
</gene>
<reference evidence="2" key="1">
    <citation type="journal article" date="2019" name="Plant Biotechnol. J.">
        <title>Genome sequencing of the Australian wild diploid species Gossypium australe highlights disease resistance and delayed gland morphogenesis.</title>
        <authorList>
            <person name="Cai Y."/>
            <person name="Cai X."/>
            <person name="Wang Q."/>
            <person name="Wang P."/>
            <person name="Zhang Y."/>
            <person name="Cai C."/>
            <person name="Xu Y."/>
            <person name="Wang K."/>
            <person name="Zhou Z."/>
            <person name="Wang C."/>
            <person name="Geng S."/>
            <person name="Li B."/>
            <person name="Dong Q."/>
            <person name="Hou Y."/>
            <person name="Wang H."/>
            <person name="Ai P."/>
            <person name="Liu Z."/>
            <person name="Yi F."/>
            <person name="Sun M."/>
            <person name="An G."/>
            <person name="Cheng J."/>
            <person name="Zhang Y."/>
            <person name="Shi Q."/>
            <person name="Xie Y."/>
            <person name="Shi X."/>
            <person name="Chang Y."/>
            <person name="Huang F."/>
            <person name="Chen Y."/>
            <person name="Hong S."/>
            <person name="Mi L."/>
            <person name="Sun Q."/>
            <person name="Zhang L."/>
            <person name="Zhou B."/>
            <person name="Peng R."/>
            <person name="Zhang X."/>
            <person name="Liu F."/>
        </authorList>
    </citation>
    <scope>NUCLEOTIDE SEQUENCE [LARGE SCALE GENOMIC DNA]</scope>
    <source>
        <strain evidence="2">cv. PA1801</strain>
    </source>
</reference>